<evidence type="ECO:0000313" key="2">
    <source>
        <dbReference type="EMBL" id="KAB0584895.1"/>
    </source>
</evidence>
<dbReference type="Gene3D" id="3.40.50.10610">
    <property type="entry name" value="ABC-type transport auxiliary lipoprotein component"/>
    <property type="match status" value="1"/>
</dbReference>
<gene>
    <name evidence="2" type="ORF">F7Q92_01700</name>
</gene>
<proteinExistence type="predicted"/>
<accession>A0A643FK45</accession>
<organism evidence="2 3">
    <name type="scientific">Ideonella dechloratans</name>
    <dbReference type="NCBI Taxonomy" id="36863"/>
    <lineage>
        <taxon>Bacteria</taxon>
        <taxon>Pseudomonadati</taxon>
        <taxon>Pseudomonadota</taxon>
        <taxon>Betaproteobacteria</taxon>
        <taxon>Burkholderiales</taxon>
        <taxon>Sphaerotilaceae</taxon>
        <taxon>Ideonella</taxon>
    </lineage>
</organism>
<dbReference type="EMBL" id="VZPB01000003">
    <property type="protein sequence ID" value="KAB0584895.1"/>
    <property type="molecule type" value="Genomic_DNA"/>
</dbReference>
<dbReference type="AlphaFoldDB" id="A0A643FK45"/>
<name>A0A643FK45_IDEDE</name>
<dbReference type="PROSITE" id="PS51257">
    <property type="entry name" value="PROKAR_LIPOPROTEIN"/>
    <property type="match status" value="1"/>
</dbReference>
<dbReference type="OrthoDB" id="1494661at2"/>
<dbReference type="InterPro" id="IPR005586">
    <property type="entry name" value="ABC_trans_aux"/>
</dbReference>
<evidence type="ECO:0000313" key="3">
    <source>
        <dbReference type="Proteomes" id="UP000430120"/>
    </source>
</evidence>
<reference evidence="2 3" key="1">
    <citation type="submission" date="2019-09" db="EMBL/GenBank/DDBJ databases">
        <title>Draft genome sequences of 48 bacterial type strains from the CCUG.</title>
        <authorList>
            <person name="Tunovic T."/>
            <person name="Pineiro-Iglesias B."/>
            <person name="Unosson C."/>
            <person name="Inganas E."/>
            <person name="Ohlen M."/>
            <person name="Cardew S."/>
            <person name="Jensie-Markopoulos S."/>
            <person name="Salva-Serra F."/>
            <person name="Jaen-Luchoro D."/>
            <person name="Karlsson R."/>
            <person name="Svensson-Stadler L."/>
            <person name="Chun J."/>
            <person name="Moore E."/>
        </authorList>
    </citation>
    <scope>NUCLEOTIDE SEQUENCE [LARGE SCALE GENOMIC DNA]</scope>
    <source>
        <strain evidence="2 3">CCUG 30977</strain>
    </source>
</reference>
<dbReference type="RefSeq" id="WP_151122214.1">
    <property type="nucleotide sequence ID" value="NZ_CP088081.1"/>
</dbReference>
<comment type="caution">
    <text evidence="2">The sequence shown here is derived from an EMBL/GenBank/DDBJ whole genome shotgun (WGS) entry which is preliminary data.</text>
</comment>
<keyword evidence="3" id="KW-1185">Reference proteome</keyword>
<dbReference type="SUPFAM" id="SSF159594">
    <property type="entry name" value="XCC0632-like"/>
    <property type="match status" value="1"/>
</dbReference>
<feature type="domain" description="ABC-type transport auxiliary lipoprotein component" evidence="1">
    <location>
        <begin position="38"/>
        <end position="201"/>
    </location>
</feature>
<dbReference type="Pfam" id="PF03886">
    <property type="entry name" value="ABC_trans_aux"/>
    <property type="match status" value="1"/>
</dbReference>
<evidence type="ECO:0000259" key="1">
    <source>
        <dbReference type="Pfam" id="PF03886"/>
    </source>
</evidence>
<dbReference type="Proteomes" id="UP000430120">
    <property type="component" value="Unassembled WGS sequence"/>
</dbReference>
<protein>
    <submittedName>
        <fullName evidence="2">Membrane integrity-associated transporter subunit PqiC</fullName>
    </submittedName>
</protein>
<sequence length="207" mass="22469">MPSSRPLHLLPRLALGATLTAWLLALAACGSSPPVQLYRLPSAPPGAAAAPAPVATDAVWLVSSVRLPDYLDRDALLWPSGATGLRALPGQRWAEPLRDAVPRVLRADLARLRGTDKVWAAPLPTGLRAQRVLRVEVQTLEVSADARQFDLVARWWLADPDGRTPALVRQFEHHLPLKDAEADTLVAAHRQALWALAQDIARTADQP</sequence>